<dbReference type="Proteomes" id="UP001642464">
    <property type="component" value="Unassembled WGS sequence"/>
</dbReference>
<protein>
    <submittedName>
        <fullName evidence="9">Bifunctional peptidase and arginyl-hydroxylase JMJD5 (JmjC domain-containing protein 5) (Jumonji C domain-containing protein 5) (L-arginine (3R)-hydroxylase KDM8) (Lysine-specific demethylase 8)</fullName>
    </submittedName>
</protein>
<gene>
    <name evidence="9" type="ORF">SCF082_LOCUS20587</name>
</gene>
<evidence type="ECO:0000256" key="1">
    <source>
        <dbReference type="ARBA" id="ARBA00001954"/>
    </source>
</evidence>
<comment type="caution">
    <text evidence="9">The sequence shown here is derived from an EMBL/GenBank/DDBJ whole genome shotgun (WGS) entry which is preliminary data.</text>
</comment>
<dbReference type="Pfam" id="PF13621">
    <property type="entry name" value="Cupin_8"/>
    <property type="match status" value="1"/>
</dbReference>
<comment type="subcellular location">
    <subcellularLocation>
        <location evidence="2">Nucleus</location>
    </subcellularLocation>
</comment>
<feature type="chain" id="PRO_5046813889" evidence="7">
    <location>
        <begin position="19"/>
        <end position="337"/>
    </location>
</feature>
<feature type="domain" description="JmjC" evidence="8">
    <location>
        <begin position="130"/>
        <end position="297"/>
    </location>
</feature>
<name>A0ABP0L4C6_9DINO</name>
<keyword evidence="6" id="KW-0539">Nucleus</keyword>
<keyword evidence="7" id="KW-0732">Signal</keyword>
<accession>A0ABP0L4C6</accession>
<dbReference type="PROSITE" id="PS51184">
    <property type="entry name" value="JMJC"/>
    <property type="match status" value="1"/>
</dbReference>
<comment type="cofactor">
    <cofactor evidence="1">
        <name>Fe(2+)</name>
        <dbReference type="ChEBI" id="CHEBI:29033"/>
    </cofactor>
</comment>
<reference evidence="9 10" key="1">
    <citation type="submission" date="2024-02" db="EMBL/GenBank/DDBJ databases">
        <authorList>
            <person name="Chen Y."/>
            <person name="Shah S."/>
            <person name="Dougan E. K."/>
            <person name="Thang M."/>
            <person name="Chan C."/>
        </authorList>
    </citation>
    <scope>NUCLEOTIDE SEQUENCE [LARGE SCALE GENOMIC DNA]</scope>
</reference>
<dbReference type="Gene3D" id="2.60.120.650">
    <property type="entry name" value="Cupin"/>
    <property type="match status" value="1"/>
</dbReference>
<dbReference type="PANTHER" id="PTHR12461">
    <property type="entry name" value="HYPOXIA-INDUCIBLE FACTOR 1 ALPHA INHIBITOR-RELATED"/>
    <property type="match status" value="1"/>
</dbReference>
<evidence type="ECO:0000313" key="9">
    <source>
        <dbReference type="EMBL" id="CAK9033681.1"/>
    </source>
</evidence>
<organism evidence="9 10">
    <name type="scientific">Durusdinium trenchii</name>
    <dbReference type="NCBI Taxonomy" id="1381693"/>
    <lineage>
        <taxon>Eukaryota</taxon>
        <taxon>Sar</taxon>
        <taxon>Alveolata</taxon>
        <taxon>Dinophyceae</taxon>
        <taxon>Suessiales</taxon>
        <taxon>Symbiodiniaceae</taxon>
        <taxon>Durusdinium</taxon>
    </lineage>
</organism>
<dbReference type="PANTHER" id="PTHR12461:SF106">
    <property type="entry name" value="BIFUNCTIONAL PEPTIDASE AND ARGINYL-HYDROXYLASE JMJD5"/>
    <property type="match status" value="1"/>
</dbReference>
<keyword evidence="5" id="KW-0408">Iron</keyword>
<dbReference type="InterPro" id="IPR003347">
    <property type="entry name" value="JmjC_dom"/>
</dbReference>
<evidence type="ECO:0000313" key="10">
    <source>
        <dbReference type="Proteomes" id="UP001642464"/>
    </source>
</evidence>
<feature type="signal peptide" evidence="7">
    <location>
        <begin position="1"/>
        <end position="18"/>
    </location>
</feature>
<evidence type="ECO:0000256" key="6">
    <source>
        <dbReference type="ARBA" id="ARBA00023242"/>
    </source>
</evidence>
<dbReference type="EMBL" id="CAXAMM010014413">
    <property type="protein sequence ID" value="CAK9033681.1"/>
    <property type="molecule type" value="Genomic_DNA"/>
</dbReference>
<proteinExistence type="predicted"/>
<evidence type="ECO:0000256" key="2">
    <source>
        <dbReference type="ARBA" id="ARBA00004123"/>
    </source>
</evidence>
<evidence type="ECO:0000256" key="4">
    <source>
        <dbReference type="ARBA" id="ARBA00023002"/>
    </source>
</evidence>
<sequence>MVLFPSWCLSSLPLLATGRSIWSVGKPQGSVEVLEELPLPEEFFKKYIQDKGGEFEGYGKPVLMPKAATRMPAFSKWSDAYLLENYGDTRLDQVETEKKETRTKYPHEDWTLKKFLSKYNTSVLYSTATTPPNLGREVYLLPVMNCGGYSRKLAATVLWMSSGGTKSVIHQDGQDNIHCQFDGQKDWILWESSAPIRKTEMGWVWAENEAEQDPSFKDAYGQYAGRLDVDNVDVEAYPGWEKLRWWNMTMKAGDCAFIPRHWFHFVQSPPMRSISIHVWFHGEKFDPRSCEALTAKGFDLSNFLLSIGDCTFGYEHGKKGSATKCKMSKKKAVASEL</sequence>
<keyword evidence="3" id="KW-0479">Metal-binding</keyword>
<keyword evidence="10" id="KW-1185">Reference proteome</keyword>
<dbReference type="InterPro" id="IPR041667">
    <property type="entry name" value="Cupin_8"/>
</dbReference>
<dbReference type="SUPFAM" id="SSF51197">
    <property type="entry name" value="Clavaminate synthase-like"/>
    <property type="match status" value="1"/>
</dbReference>
<evidence type="ECO:0000256" key="5">
    <source>
        <dbReference type="ARBA" id="ARBA00023004"/>
    </source>
</evidence>
<evidence type="ECO:0000259" key="8">
    <source>
        <dbReference type="PROSITE" id="PS51184"/>
    </source>
</evidence>
<evidence type="ECO:0000256" key="7">
    <source>
        <dbReference type="SAM" id="SignalP"/>
    </source>
</evidence>
<keyword evidence="4" id="KW-0560">Oxidoreductase</keyword>
<evidence type="ECO:0000256" key="3">
    <source>
        <dbReference type="ARBA" id="ARBA00022723"/>
    </source>
</evidence>